<keyword evidence="8" id="KW-1185">Reference proteome</keyword>
<evidence type="ECO:0000313" key="8">
    <source>
        <dbReference type="Proteomes" id="UP000011083"/>
    </source>
</evidence>
<sequence>MIKRLTADLISQAPQYLNPLREREIDLRGNKIAVIENLGATQDQFNSIDLSDNEIQKLENFPLLPKLKMLLLSNNRVARIAPGLGEHIPNIDTLILSNNKIESLSELDNLESFKKLKMLSLLGNPVTQKPNYRLHLIAKLPGLKVIDFRKVKPREKAEARQVFGVGKKGAQPKEKAESKVFVPGEPTEAELQAQKAQQAEQIRAAIQNATTLEEVQALERSLQDGKLPSLTTTTTTQTTDSMEEAA</sequence>
<accession>L8GHR0</accession>
<evidence type="ECO:0000256" key="3">
    <source>
        <dbReference type="ARBA" id="ARBA00022737"/>
    </source>
</evidence>
<feature type="region of interest" description="Disordered" evidence="6">
    <location>
        <begin position="223"/>
        <end position="246"/>
    </location>
</feature>
<organism evidence="7 8">
    <name type="scientific">Acanthamoeba castellanii (strain ATCC 30010 / Neff)</name>
    <dbReference type="NCBI Taxonomy" id="1257118"/>
    <lineage>
        <taxon>Eukaryota</taxon>
        <taxon>Amoebozoa</taxon>
        <taxon>Discosea</taxon>
        <taxon>Longamoebia</taxon>
        <taxon>Centramoebida</taxon>
        <taxon>Acanthamoebidae</taxon>
        <taxon>Acanthamoeba</taxon>
    </lineage>
</organism>
<dbReference type="RefSeq" id="XP_004333739.1">
    <property type="nucleotide sequence ID" value="XM_004333691.1"/>
</dbReference>
<dbReference type="EMBL" id="KB008148">
    <property type="protein sequence ID" value="ELR11726.1"/>
    <property type="molecule type" value="Genomic_DNA"/>
</dbReference>
<evidence type="ECO:0000256" key="4">
    <source>
        <dbReference type="ARBA" id="ARBA00023242"/>
    </source>
</evidence>
<dbReference type="VEuPathDB" id="AmoebaDB:ACA1_261460"/>
<dbReference type="AlphaFoldDB" id="L8GHR0"/>
<keyword evidence="2" id="KW-0433">Leucine-rich repeat</keyword>
<gene>
    <name evidence="7" type="ORF">ACA1_261460</name>
</gene>
<dbReference type="InterPro" id="IPR032675">
    <property type="entry name" value="LRR_dom_sf"/>
</dbReference>
<dbReference type="GO" id="GO:0030620">
    <property type="term" value="F:U2 snRNA binding"/>
    <property type="evidence" value="ECO:0007669"/>
    <property type="project" value="InterPro"/>
</dbReference>
<dbReference type="GeneID" id="14912105"/>
<reference evidence="7 8" key="1">
    <citation type="journal article" date="2013" name="Genome Biol.">
        <title>Genome of Acanthamoeba castellanii highlights extensive lateral gene transfer and early evolution of tyrosine kinase signaling.</title>
        <authorList>
            <person name="Clarke M."/>
            <person name="Lohan A.J."/>
            <person name="Liu B."/>
            <person name="Lagkouvardos I."/>
            <person name="Roy S."/>
            <person name="Zafar N."/>
            <person name="Bertelli C."/>
            <person name="Schilde C."/>
            <person name="Kianianmomeni A."/>
            <person name="Burglin T.R."/>
            <person name="Frech C."/>
            <person name="Turcotte B."/>
            <person name="Kopec K.O."/>
            <person name="Synnott J.M."/>
            <person name="Choo C."/>
            <person name="Paponov I."/>
            <person name="Finkler A."/>
            <person name="Soon Heng Tan C."/>
            <person name="Hutchins A.P."/>
            <person name="Weinmeier T."/>
            <person name="Rattei T."/>
            <person name="Chu J.S."/>
            <person name="Gimenez G."/>
            <person name="Irimia M."/>
            <person name="Rigden D.J."/>
            <person name="Fitzpatrick D.A."/>
            <person name="Lorenzo-Morales J."/>
            <person name="Bateman A."/>
            <person name="Chiu C.H."/>
            <person name="Tang P."/>
            <person name="Hegemann P."/>
            <person name="Fromm H."/>
            <person name="Raoult D."/>
            <person name="Greub G."/>
            <person name="Miranda-Saavedra D."/>
            <person name="Chen N."/>
            <person name="Nash P."/>
            <person name="Ginger M.L."/>
            <person name="Horn M."/>
            <person name="Schaap P."/>
            <person name="Caler L."/>
            <person name="Loftus B."/>
        </authorList>
    </citation>
    <scope>NUCLEOTIDE SEQUENCE [LARGE SCALE GENOMIC DNA]</scope>
    <source>
        <strain evidence="7 8">Neff</strain>
    </source>
</reference>
<dbReference type="STRING" id="1257118.L8GHR0"/>
<evidence type="ECO:0000313" key="7">
    <source>
        <dbReference type="EMBL" id="ELR11726.1"/>
    </source>
</evidence>
<dbReference type="Proteomes" id="UP000011083">
    <property type="component" value="Unassembled WGS sequence"/>
</dbReference>
<dbReference type="OMA" id="PNYREYM"/>
<dbReference type="PANTHER" id="PTHR10552:SF6">
    <property type="entry name" value="U2 SMALL NUCLEAR RIBONUCLEOPROTEIN A"/>
    <property type="match status" value="1"/>
</dbReference>
<dbReference type="PANTHER" id="PTHR10552">
    <property type="entry name" value="U2 SMALL NUCLEAR RIBONUCLEOPROTEIN A"/>
    <property type="match status" value="1"/>
</dbReference>
<evidence type="ECO:0000256" key="6">
    <source>
        <dbReference type="SAM" id="MobiDB-lite"/>
    </source>
</evidence>
<dbReference type="OrthoDB" id="433501at2759"/>
<dbReference type="Gene3D" id="3.80.10.10">
    <property type="entry name" value="Ribonuclease Inhibitor"/>
    <property type="match status" value="1"/>
</dbReference>
<protein>
    <submittedName>
        <fullName evidence="7">Leucine Rich Repeatcontaining protein</fullName>
    </submittedName>
</protein>
<dbReference type="GO" id="GO:0000398">
    <property type="term" value="P:mRNA splicing, via spliceosome"/>
    <property type="evidence" value="ECO:0007669"/>
    <property type="project" value="InterPro"/>
</dbReference>
<dbReference type="InterPro" id="IPR044640">
    <property type="entry name" value="RU2A"/>
</dbReference>
<comment type="subcellular location">
    <subcellularLocation>
        <location evidence="1">Nucleus</location>
    </subcellularLocation>
</comment>
<dbReference type="SUPFAM" id="SSF52058">
    <property type="entry name" value="L domain-like"/>
    <property type="match status" value="1"/>
</dbReference>
<proteinExistence type="inferred from homology"/>
<dbReference type="KEGG" id="acan:ACA1_261460"/>
<dbReference type="PROSITE" id="PS51450">
    <property type="entry name" value="LRR"/>
    <property type="match status" value="2"/>
</dbReference>
<feature type="region of interest" description="Disordered" evidence="6">
    <location>
        <begin position="165"/>
        <end position="193"/>
    </location>
</feature>
<name>L8GHR0_ACACF</name>
<dbReference type="InterPro" id="IPR001611">
    <property type="entry name" value="Leu-rich_rpt"/>
</dbReference>
<evidence type="ECO:0000256" key="2">
    <source>
        <dbReference type="ARBA" id="ARBA00022614"/>
    </source>
</evidence>
<keyword evidence="4" id="KW-0539">Nucleus</keyword>
<comment type="similarity">
    <text evidence="5">Belongs to the U2 small nuclear ribonucleoprotein A family.</text>
</comment>
<evidence type="ECO:0000256" key="1">
    <source>
        <dbReference type="ARBA" id="ARBA00004123"/>
    </source>
</evidence>
<keyword evidence="3" id="KW-0677">Repeat</keyword>
<evidence type="ECO:0000256" key="5">
    <source>
        <dbReference type="ARBA" id="ARBA00024196"/>
    </source>
</evidence>
<dbReference type="Pfam" id="PF14580">
    <property type="entry name" value="LRR_9"/>
    <property type="match status" value="1"/>
</dbReference>
<dbReference type="FunFam" id="3.80.10.10:FF:000026">
    <property type="entry name" value="U2 small nuclear ribonucleoprotein A"/>
    <property type="match status" value="1"/>
</dbReference>
<dbReference type="GO" id="GO:0005634">
    <property type="term" value="C:nucleus"/>
    <property type="evidence" value="ECO:0007669"/>
    <property type="project" value="UniProtKB-SubCell"/>
</dbReference>